<dbReference type="CDD" id="cd09917">
    <property type="entry name" value="F-box_SF"/>
    <property type="match status" value="1"/>
</dbReference>
<accession>A0A4Y7TFY7</accession>
<reference evidence="1 2" key="1">
    <citation type="journal article" date="2019" name="Nat. Ecol. Evol.">
        <title>Megaphylogeny resolves global patterns of mushroom evolution.</title>
        <authorList>
            <person name="Varga T."/>
            <person name="Krizsan K."/>
            <person name="Foldi C."/>
            <person name="Dima B."/>
            <person name="Sanchez-Garcia M."/>
            <person name="Sanchez-Ramirez S."/>
            <person name="Szollosi G.J."/>
            <person name="Szarkandi J.G."/>
            <person name="Papp V."/>
            <person name="Albert L."/>
            <person name="Andreopoulos W."/>
            <person name="Angelini C."/>
            <person name="Antonin V."/>
            <person name="Barry K.W."/>
            <person name="Bougher N.L."/>
            <person name="Buchanan P."/>
            <person name="Buyck B."/>
            <person name="Bense V."/>
            <person name="Catcheside P."/>
            <person name="Chovatia M."/>
            <person name="Cooper J."/>
            <person name="Damon W."/>
            <person name="Desjardin D."/>
            <person name="Finy P."/>
            <person name="Geml J."/>
            <person name="Haridas S."/>
            <person name="Hughes K."/>
            <person name="Justo A."/>
            <person name="Karasinski D."/>
            <person name="Kautmanova I."/>
            <person name="Kiss B."/>
            <person name="Kocsube S."/>
            <person name="Kotiranta H."/>
            <person name="LaButti K.M."/>
            <person name="Lechner B.E."/>
            <person name="Liimatainen K."/>
            <person name="Lipzen A."/>
            <person name="Lukacs Z."/>
            <person name="Mihaltcheva S."/>
            <person name="Morgado L.N."/>
            <person name="Niskanen T."/>
            <person name="Noordeloos M.E."/>
            <person name="Ohm R.A."/>
            <person name="Ortiz-Santana B."/>
            <person name="Ovrebo C."/>
            <person name="Racz N."/>
            <person name="Riley R."/>
            <person name="Savchenko A."/>
            <person name="Shiryaev A."/>
            <person name="Soop K."/>
            <person name="Spirin V."/>
            <person name="Szebenyi C."/>
            <person name="Tomsovsky M."/>
            <person name="Tulloss R.E."/>
            <person name="Uehling J."/>
            <person name="Grigoriev I.V."/>
            <person name="Vagvolgyi C."/>
            <person name="Papp T."/>
            <person name="Martin F.M."/>
            <person name="Miettinen O."/>
            <person name="Hibbett D.S."/>
            <person name="Nagy L.G."/>
        </authorList>
    </citation>
    <scope>NUCLEOTIDE SEQUENCE [LARGE SCALE GENOMIC DNA]</scope>
    <source>
        <strain evidence="1 2">FP101781</strain>
    </source>
</reference>
<dbReference type="OrthoDB" id="2834669at2759"/>
<dbReference type="SUPFAM" id="SSF52047">
    <property type="entry name" value="RNI-like"/>
    <property type="match status" value="1"/>
</dbReference>
<evidence type="ECO:0008006" key="3">
    <source>
        <dbReference type="Google" id="ProtNLM"/>
    </source>
</evidence>
<dbReference type="AlphaFoldDB" id="A0A4Y7TFY7"/>
<dbReference type="EMBL" id="QPFP01000014">
    <property type="protein sequence ID" value="TEB32884.1"/>
    <property type="molecule type" value="Genomic_DNA"/>
</dbReference>
<dbReference type="Gene3D" id="3.80.10.10">
    <property type="entry name" value="Ribonuclease Inhibitor"/>
    <property type="match status" value="1"/>
</dbReference>
<dbReference type="Proteomes" id="UP000298030">
    <property type="component" value="Unassembled WGS sequence"/>
</dbReference>
<evidence type="ECO:0000313" key="1">
    <source>
        <dbReference type="EMBL" id="TEB32884.1"/>
    </source>
</evidence>
<name>A0A4Y7TFY7_COPMI</name>
<organism evidence="1 2">
    <name type="scientific">Coprinellus micaceus</name>
    <name type="common">Glistening ink-cap mushroom</name>
    <name type="synonym">Coprinus micaceus</name>
    <dbReference type="NCBI Taxonomy" id="71717"/>
    <lineage>
        <taxon>Eukaryota</taxon>
        <taxon>Fungi</taxon>
        <taxon>Dikarya</taxon>
        <taxon>Basidiomycota</taxon>
        <taxon>Agaricomycotina</taxon>
        <taxon>Agaricomycetes</taxon>
        <taxon>Agaricomycetidae</taxon>
        <taxon>Agaricales</taxon>
        <taxon>Agaricineae</taxon>
        <taxon>Psathyrellaceae</taxon>
        <taxon>Coprinellus</taxon>
    </lineage>
</organism>
<comment type="caution">
    <text evidence="1">The sequence shown here is derived from an EMBL/GenBank/DDBJ whole genome shotgun (WGS) entry which is preliminary data.</text>
</comment>
<dbReference type="InterPro" id="IPR032675">
    <property type="entry name" value="LRR_dom_sf"/>
</dbReference>
<gene>
    <name evidence="1" type="ORF">FA13DRAFT_1731406</name>
</gene>
<protein>
    <recommendedName>
        <fullName evidence="3">F-box domain-containing protein</fullName>
    </recommendedName>
</protein>
<keyword evidence="2" id="KW-1185">Reference proteome</keyword>
<proteinExistence type="predicted"/>
<evidence type="ECO:0000313" key="2">
    <source>
        <dbReference type="Proteomes" id="UP000298030"/>
    </source>
</evidence>
<sequence>MAQPSLPPELLAEILSYLRTNPPTSLDGLQIAFTCRAVYEEFKPLISAFHVRDHNSQGSGHLVGPDVFKSRAEEAFARTSANSSPQKTPPAYSNFEFPDFEVAYLVEPYSLNDVSTVWSLASLLSRPHIALHLRRFILRWGIKRPIDPTPTAAWQRALAHLVQTCTGIEGVELILMGTLSPGVALIGPPPHFEPPTFSNSQVSKLCIEGIGFTTFWRPHLHSLLTQSANTLTHLSIDSSPHPPDSWEAVFSNEWGLHRLEHFEIKGTEVPFTTLVRFLFSCPSISSAILSIPHPSQSGNGGNHTALIQPEDRPRFLPNLRRLDATLNILLTLFDHSSFPNYEEAQLIIPRLGALTVLGEDITSNTYGDESQSYNNLTKLLSCLTGRPLLQTLEMQIRYTSGLETWLESASAGEESPPQGVQVIADGTWSLKGVAGSLINSITASLVHSHRHTPSLRRTLASLPHIRSLTLEFSSRPDSFAGYPPNYAIRPDSIATFMSALPGLEEVVLDGAFYRPENAVKNTEALWEELGKMWTVCPQLERLEVRKIGGSNTPAVWKRGEEEPTPGFDFNDWAAAFLMVI</sequence>